<feature type="domain" description="YgjP-like metallopeptidase" evidence="1">
    <location>
        <begin position="38"/>
        <end position="239"/>
    </location>
</feature>
<protein>
    <submittedName>
        <fullName evidence="2">M48 family metallopeptidase</fullName>
    </submittedName>
</protein>
<dbReference type="CDD" id="cd07344">
    <property type="entry name" value="M48_yhfN_like"/>
    <property type="match status" value="1"/>
</dbReference>
<evidence type="ECO:0000313" key="2">
    <source>
        <dbReference type="EMBL" id="MCY0149106.1"/>
    </source>
</evidence>
<dbReference type="PANTHER" id="PTHR30399">
    <property type="entry name" value="UNCHARACTERIZED PROTEIN YGJP"/>
    <property type="match status" value="1"/>
</dbReference>
<evidence type="ECO:0000259" key="1">
    <source>
        <dbReference type="Pfam" id="PF01863"/>
    </source>
</evidence>
<organism evidence="2 3">
    <name type="scientific">Hoeflea algicola</name>
    <dbReference type="NCBI Taxonomy" id="2983763"/>
    <lineage>
        <taxon>Bacteria</taxon>
        <taxon>Pseudomonadati</taxon>
        <taxon>Pseudomonadota</taxon>
        <taxon>Alphaproteobacteria</taxon>
        <taxon>Hyphomicrobiales</taxon>
        <taxon>Rhizobiaceae</taxon>
        <taxon>Hoeflea</taxon>
    </lineage>
</organism>
<dbReference type="RefSeq" id="WP_267654615.1">
    <property type="nucleotide sequence ID" value="NZ_JAOVZR010000001.1"/>
</dbReference>
<dbReference type="EMBL" id="JAOVZR010000001">
    <property type="protein sequence ID" value="MCY0149106.1"/>
    <property type="molecule type" value="Genomic_DNA"/>
</dbReference>
<comment type="caution">
    <text evidence="2">The sequence shown here is derived from an EMBL/GenBank/DDBJ whole genome shotgun (WGS) entry which is preliminary data.</text>
</comment>
<dbReference type="PANTHER" id="PTHR30399:SF1">
    <property type="entry name" value="UTP PYROPHOSPHATASE"/>
    <property type="match status" value="1"/>
</dbReference>
<proteinExistence type="predicted"/>
<dbReference type="InterPro" id="IPR002725">
    <property type="entry name" value="YgjP-like_metallopeptidase"/>
</dbReference>
<evidence type="ECO:0000313" key="3">
    <source>
        <dbReference type="Proteomes" id="UP001073227"/>
    </source>
</evidence>
<sequence length="248" mass="27515">MFGLGRPTRRSPAPRPQAVSVNGRELPLTIREHARATRMTLRIEPGGHALKLTIPPGLPSPEIDAFLTRHHGWLMTRLARVPDTGPLAEIGKITIRGVVHRIEMTGKLRGLAEVTEIDGEPVLLVSGNPEHAGRRVSDHLKRVARAELEVLVAGHAADLGKKVRSISYKDTKSRWGSCTSEGNLSFSWRIAMAPDFVIDYLAAHEVAHLAEMNHGPNFWATCKRLCPRTDEGKRWLKQNGSRLFAVKF</sequence>
<dbReference type="Pfam" id="PF01863">
    <property type="entry name" value="YgjP-like"/>
    <property type="match status" value="1"/>
</dbReference>
<accession>A0ABT3ZD07</accession>
<dbReference type="InterPro" id="IPR053136">
    <property type="entry name" value="UTP_pyrophosphatase-like"/>
</dbReference>
<dbReference type="Gene3D" id="3.30.2010.10">
    <property type="entry name" value="Metalloproteases ('zincins'), catalytic domain"/>
    <property type="match status" value="1"/>
</dbReference>
<keyword evidence="3" id="KW-1185">Reference proteome</keyword>
<reference evidence="2" key="1">
    <citation type="submission" date="2022-10" db="EMBL/GenBank/DDBJ databases">
        <title>Hoeflea sp. G2-23, isolated from marine algae.</title>
        <authorList>
            <person name="Kristyanto S."/>
            <person name="Kim J.M."/>
            <person name="Jeon C.O."/>
        </authorList>
    </citation>
    <scope>NUCLEOTIDE SEQUENCE</scope>
    <source>
        <strain evidence="2">G2-23</strain>
    </source>
</reference>
<name>A0ABT3ZD07_9HYPH</name>
<gene>
    <name evidence="2" type="ORF">OEG84_15670</name>
</gene>
<dbReference type="Proteomes" id="UP001073227">
    <property type="component" value="Unassembled WGS sequence"/>
</dbReference>